<proteinExistence type="inferred from homology"/>
<dbReference type="EMBL" id="AFUV01000004">
    <property type="protein sequence ID" value="EGV07118.1"/>
    <property type="molecule type" value="Genomic_DNA"/>
</dbReference>
<dbReference type="PANTHER" id="PTHR42734:SF6">
    <property type="entry name" value="MOLYBDATE IMPORT ATP-BINDING PROTEIN MOLC"/>
    <property type="match status" value="1"/>
</dbReference>
<dbReference type="InterPro" id="IPR050153">
    <property type="entry name" value="Metal_Ion_Import_ABC"/>
</dbReference>
<gene>
    <name evidence="3" type="ORF">HMPREF9952_2430</name>
</gene>
<name>F9Q712_9PAST</name>
<accession>F9Q712</accession>
<dbReference type="Gene3D" id="3.40.50.300">
    <property type="entry name" value="P-loop containing nucleotide triphosphate hydrolases"/>
    <property type="match status" value="1"/>
</dbReference>
<evidence type="ECO:0000256" key="2">
    <source>
        <dbReference type="ARBA" id="ARBA00022448"/>
    </source>
</evidence>
<reference evidence="3 4" key="1">
    <citation type="submission" date="2011-07" db="EMBL/GenBank/DDBJ databases">
        <authorList>
            <person name="Harkins D.M."/>
            <person name="Madupu R."/>
            <person name="Durkin A.S."/>
            <person name="Torralba M."/>
            <person name="Methe B."/>
            <person name="Sutton G.G."/>
            <person name="Nelson K.E."/>
        </authorList>
    </citation>
    <scope>NUCLEOTIDE SEQUENCE [LARGE SCALE GENOMIC DNA]</scope>
    <source>
        <strain evidence="3 4">HK 85</strain>
    </source>
</reference>
<sequence>MIMDEPTVSLDFGNQIRLLEKIRQLRHRQISRIITTHNPQQAMFLAQDILLLDQQYGAHQGAREMLLTTGQLAKIYRVSEAQLTQYLRSPFDDN</sequence>
<evidence type="ECO:0000313" key="3">
    <source>
        <dbReference type="EMBL" id="EGV07118.1"/>
    </source>
</evidence>
<comment type="caution">
    <text evidence="3">The sequence shown here is derived from an EMBL/GenBank/DDBJ whole genome shotgun (WGS) entry which is preliminary data.</text>
</comment>
<dbReference type="Proteomes" id="UP000006235">
    <property type="component" value="Unassembled WGS sequence"/>
</dbReference>
<dbReference type="PANTHER" id="PTHR42734">
    <property type="entry name" value="METAL TRANSPORT SYSTEM ATP-BINDING PROTEIN TM_0124-RELATED"/>
    <property type="match status" value="1"/>
</dbReference>
<protein>
    <submittedName>
        <fullName evidence="3">Uncharacterized protein</fullName>
    </submittedName>
</protein>
<keyword evidence="2" id="KW-0813">Transport</keyword>
<dbReference type="AlphaFoldDB" id="F9Q712"/>
<dbReference type="STRING" id="1035188.HMPREF9952_2430"/>
<comment type="similarity">
    <text evidence="1">Belongs to the ABC transporter superfamily.</text>
</comment>
<dbReference type="SUPFAM" id="SSF52540">
    <property type="entry name" value="P-loop containing nucleoside triphosphate hydrolases"/>
    <property type="match status" value="1"/>
</dbReference>
<organism evidence="3 4">
    <name type="scientific">Haemophilus pittmaniae HK 85</name>
    <dbReference type="NCBI Taxonomy" id="1035188"/>
    <lineage>
        <taxon>Bacteria</taxon>
        <taxon>Pseudomonadati</taxon>
        <taxon>Pseudomonadota</taxon>
        <taxon>Gammaproteobacteria</taxon>
        <taxon>Pasteurellales</taxon>
        <taxon>Pasteurellaceae</taxon>
        <taxon>Haemophilus</taxon>
    </lineage>
</organism>
<evidence type="ECO:0000256" key="1">
    <source>
        <dbReference type="ARBA" id="ARBA00005417"/>
    </source>
</evidence>
<dbReference type="InterPro" id="IPR027417">
    <property type="entry name" value="P-loop_NTPase"/>
</dbReference>
<evidence type="ECO:0000313" key="4">
    <source>
        <dbReference type="Proteomes" id="UP000006235"/>
    </source>
</evidence>